<dbReference type="HOGENOM" id="CLU_1008169_0_0_1"/>
<dbReference type="Proteomes" id="UP000007875">
    <property type="component" value="Unassembled WGS sequence"/>
</dbReference>
<feature type="transmembrane region" description="Helical" evidence="1">
    <location>
        <begin position="124"/>
        <end position="147"/>
    </location>
</feature>
<feature type="transmembrane region" description="Helical" evidence="1">
    <location>
        <begin position="69"/>
        <end position="87"/>
    </location>
</feature>
<evidence type="ECO:0000256" key="1">
    <source>
        <dbReference type="SAM" id="Phobius"/>
    </source>
</evidence>
<keyword evidence="1" id="KW-0472">Membrane</keyword>
<accession>H2ZLY5</accession>
<keyword evidence="1" id="KW-0812">Transmembrane</keyword>
<evidence type="ECO:0008006" key="4">
    <source>
        <dbReference type="Google" id="ProtNLM"/>
    </source>
</evidence>
<dbReference type="PANTHER" id="PTHR12242">
    <property type="entry name" value="OS02G0130600 PROTEIN-RELATED"/>
    <property type="match status" value="1"/>
</dbReference>
<evidence type="ECO:0000313" key="3">
    <source>
        <dbReference type="Proteomes" id="UP000007875"/>
    </source>
</evidence>
<feature type="transmembrane region" description="Helical" evidence="1">
    <location>
        <begin position="190"/>
        <end position="209"/>
    </location>
</feature>
<name>H2ZLY5_CIOSA</name>
<dbReference type="Ensembl" id="ENSCSAVT00000018803.1">
    <property type="protein sequence ID" value="ENSCSAVP00000018601.1"/>
    <property type="gene ID" value="ENSCSAVG00000010931.1"/>
</dbReference>
<dbReference type="OMA" id="AWLIMSI"/>
<reference evidence="2" key="2">
    <citation type="submission" date="2025-08" db="UniProtKB">
        <authorList>
            <consortium name="Ensembl"/>
        </authorList>
    </citation>
    <scope>IDENTIFICATION</scope>
</reference>
<dbReference type="PANTHER" id="PTHR12242:SF1">
    <property type="entry name" value="MYND-TYPE DOMAIN-CONTAINING PROTEIN"/>
    <property type="match status" value="1"/>
</dbReference>
<feature type="transmembrane region" description="Helical" evidence="1">
    <location>
        <begin position="30"/>
        <end position="49"/>
    </location>
</feature>
<reference evidence="3" key="1">
    <citation type="submission" date="2003-08" db="EMBL/GenBank/DDBJ databases">
        <authorList>
            <person name="Birren B."/>
            <person name="Nusbaum C."/>
            <person name="Abebe A."/>
            <person name="Abouelleil A."/>
            <person name="Adekoya E."/>
            <person name="Ait-zahra M."/>
            <person name="Allen N."/>
            <person name="Allen T."/>
            <person name="An P."/>
            <person name="Anderson M."/>
            <person name="Anderson S."/>
            <person name="Arachchi H."/>
            <person name="Armbruster J."/>
            <person name="Bachantsang P."/>
            <person name="Baldwin J."/>
            <person name="Barry A."/>
            <person name="Bayul T."/>
            <person name="Blitshsteyn B."/>
            <person name="Bloom T."/>
            <person name="Blye J."/>
            <person name="Boguslavskiy L."/>
            <person name="Borowsky M."/>
            <person name="Boukhgalter B."/>
            <person name="Brunache A."/>
            <person name="Butler J."/>
            <person name="Calixte N."/>
            <person name="Calvo S."/>
            <person name="Camarata J."/>
            <person name="Campo K."/>
            <person name="Chang J."/>
            <person name="Cheshatsang Y."/>
            <person name="Citroen M."/>
            <person name="Collymore A."/>
            <person name="Considine T."/>
            <person name="Cook A."/>
            <person name="Cooke P."/>
            <person name="Corum B."/>
            <person name="Cuomo C."/>
            <person name="David R."/>
            <person name="Dawoe T."/>
            <person name="Degray S."/>
            <person name="Dodge S."/>
            <person name="Dooley K."/>
            <person name="Dorje P."/>
            <person name="Dorjee K."/>
            <person name="Dorris L."/>
            <person name="Duffey N."/>
            <person name="Dupes A."/>
            <person name="Elkins T."/>
            <person name="Engels R."/>
            <person name="Erickson J."/>
            <person name="Farina A."/>
            <person name="Faro S."/>
            <person name="Ferreira P."/>
            <person name="Fischer H."/>
            <person name="Fitzgerald M."/>
            <person name="Foley K."/>
            <person name="Gage D."/>
            <person name="Galagan J."/>
            <person name="Gearin G."/>
            <person name="Gnerre S."/>
            <person name="Gnirke A."/>
            <person name="Goyette A."/>
            <person name="Graham J."/>
            <person name="Grandbois E."/>
            <person name="Gyaltsen K."/>
            <person name="Hafez N."/>
            <person name="Hagopian D."/>
            <person name="Hagos B."/>
            <person name="Hall J."/>
            <person name="Hatcher B."/>
            <person name="Heller A."/>
            <person name="Higgins H."/>
            <person name="Honan T."/>
            <person name="Horn A."/>
            <person name="Houde N."/>
            <person name="Hughes L."/>
            <person name="Hulme W."/>
            <person name="Husby E."/>
            <person name="Iliev I."/>
            <person name="Jaffe D."/>
            <person name="Jones C."/>
            <person name="Kamal M."/>
            <person name="Kamat A."/>
            <person name="Kamvysselis M."/>
            <person name="Karlsson E."/>
            <person name="Kells C."/>
            <person name="Kieu A."/>
            <person name="Kisner P."/>
            <person name="Kodira C."/>
            <person name="Kulbokas E."/>
            <person name="Labutti K."/>
            <person name="Lama D."/>
            <person name="Landers T."/>
            <person name="Leger J."/>
            <person name="Levine S."/>
            <person name="Lewis D."/>
            <person name="Lewis T."/>
            <person name="Lindblad-toh K."/>
            <person name="Liu X."/>
            <person name="Lokyitsang T."/>
            <person name="Lokyitsang Y."/>
            <person name="Lucien O."/>
            <person name="Lui A."/>
            <person name="Ma L.J."/>
            <person name="Mabbitt R."/>
            <person name="Macdonald J."/>
            <person name="Maclean C."/>
            <person name="Major J."/>
            <person name="Manning J."/>
            <person name="Marabella R."/>
            <person name="Maru K."/>
            <person name="Matthews C."/>
            <person name="Mauceli E."/>
            <person name="Mccarthy M."/>
            <person name="Mcdonough S."/>
            <person name="Mcghee T."/>
            <person name="Meldrim J."/>
            <person name="Meneus L."/>
            <person name="Mesirov J."/>
            <person name="Mihalev A."/>
            <person name="Mihova T."/>
            <person name="Mikkelsen T."/>
            <person name="Mlenga V."/>
            <person name="Moru K."/>
            <person name="Mozes J."/>
            <person name="Mulrain L."/>
            <person name="Munson G."/>
            <person name="Naylor J."/>
            <person name="Newes C."/>
            <person name="Nguyen C."/>
            <person name="Nguyen N."/>
            <person name="Nguyen T."/>
            <person name="Nicol R."/>
            <person name="Nielsen C."/>
            <person name="Nizzari M."/>
            <person name="Norbu C."/>
            <person name="Norbu N."/>
            <person name="O'donnell P."/>
            <person name="Okoawo O."/>
            <person name="O'leary S."/>
            <person name="Omotosho B."/>
            <person name="O'neill K."/>
            <person name="Osman S."/>
            <person name="Parker S."/>
            <person name="Perrin D."/>
            <person name="Phunkhang P."/>
            <person name="Piqani B."/>
            <person name="Purcell S."/>
            <person name="Rachupka T."/>
            <person name="Ramasamy U."/>
            <person name="Rameau R."/>
            <person name="Ray V."/>
            <person name="Raymond C."/>
            <person name="Retta R."/>
            <person name="Richardson S."/>
            <person name="Rise C."/>
            <person name="Rodriguez J."/>
            <person name="Rogers J."/>
            <person name="Rogov P."/>
            <person name="Rutman M."/>
            <person name="Schupbach R."/>
            <person name="Seaman C."/>
            <person name="Settipalli S."/>
            <person name="Sharpe T."/>
            <person name="Sheridan J."/>
            <person name="Sherpa N."/>
            <person name="Shi J."/>
            <person name="Smirnov S."/>
            <person name="Smith C."/>
            <person name="Sougnez C."/>
            <person name="Spencer B."/>
            <person name="Stalker J."/>
            <person name="Stange-thomann N."/>
            <person name="Stavropoulos S."/>
            <person name="Stetson K."/>
            <person name="Stone C."/>
            <person name="Stone S."/>
            <person name="Stubbs M."/>
            <person name="Talamas J."/>
            <person name="Tchuinga P."/>
            <person name="Tenzing P."/>
            <person name="Tesfaye S."/>
            <person name="Theodore J."/>
            <person name="Thoulutsang Y."/>
            <person name="Topham K."/>
            <person name="Towey S."/>
            <person name="Tsamla T."/>
            <person name="Tsomo N."/>
            <person name="Vallee D."/>
            <person name="Vassiliev H."/>
            <person name="Venkataraman V."/>
            <person name="Vinson J."/>
            <person name="Vo A."/>
            <person name="Wade C."/>
            <person name="Wang S."/>
            <person name="Wangchuk T."/>
            <person name="Wangdi T."/>
            <person name="Whittaker C."/>
            <person name="Wilkinson J."/>
            <person name="Wu Y."/>
            <person name="Wyman D."/>
            <person name="Yadav S."/>
            <person name="Yang S."/>
            <person name="Yang X."/>
            <person name="Yeager S."/>
            <person name="Yee E."/>
            <person name="Young G."/>
            <person name="Zainoun J."/>
            <person name="Zembeck L."/>
            <person name="Zimmer A."/>
            <person name="Zody M."/>
            <person name="Lander E."/>
        </authorList>
    </citation>
    <scope>NUCLEOTIDE SEQUENCE [LARGE SCALE GENOMIC DNA]</scope>
</reference>
<dbReference type="AlphaFoldDB" id="H2ZLY5"/>
<dbReference type="GO" id="GO:0016020">
    <property type="term" value="C:membrane"/>
    <property type="evidence" value="ECO:0007669"/>
    <property type="project" value="TreeGrafter"/>
</dbReference>
<sequence>MKANDFIISPGSKSGAFYKSQLPIHPKYYLAYRGVVFSYWFTTYLLDMYSNMDSGWFFSYLSHWCEMSILVYFFAAFCTACLGFSEFNKRRRKNLEDLPHNLHLKKNSETVEFEMKEFDSPLRWNHYVTTIFFVSSFNLAVIVTSVFPVMGDPTYQNGSFLSVNIHVLNLVLMIIDLCINSLSVHYMQSFITVVTSACYAVMLISLHLTGARSAVYPLVDYKNNPVATALLTVGMILIAPFISHAVVYFLYRIKVFILHKIRRNECPSEPVVSMQI</sequence>
<keyword evidence="1" id="KW-1133">Transmembrane helix</keyword>
<organism evidence="2 3">
    <name type="scientific">Ciona savignyi</name>
    <name type="common">Pacific transparent sea squirt</name>
    <dbReference type="NCBI Taxonomy" id="51511"/>
    <lineage>
        <taxon>Eukaryota</taxon>
        <taxon>Metazoa</taxon>
        <taxon>Chordata</taxon>
        <taxon>Tunicata</taxon>
        <taxon>Ascidiacea</taxon>
        <taxon>Phlebobranchia</taxon>
        <taxon>Cionidae</taxon>
        <taxon>Ciona</taxon>
    </lineage>
</organism>
<protein>
    <recommendedName>
        <fullName evidence="4">Protein rolling stone</fullName>
    </recommendedName>
</protein>
<dbReference type="GeneTree" id="ENSGT00730000111827"/>
<feature type="transmembrane region" description="Helical" evidence="1">
    <location>
        <begin position="159"/>
        <end position="178"/>
    </location>
</feature>
<keyword evidence="3" id="KW-1185">Reference proteome</keyword>
<feature type="transmembrane region" description="Helical" evidence="1">
    <location>
        <begin position="229"/>
        <end position="251"/>
    </location>
</feature>
<dbReference type="InParanoid" id="H2ZLY5"/>
<proteinExistence type="predicted"/>
<reference evidence="2" key="3">
    <citation type="submission" date="2025-09" db="UniProtKB">
        <authorList>
            <consortium name="Ensembl"/>
        </authorList>
    </citation>
    <scope>IDENTIFICATION</scope>
</reference>
<evidence type="ECO:0000313" key="2">
    <source>
        <dbReference type="Ensembl" id="ENSCSAVP00000018601.1"/>
    </source>
</evidence>